<gene>
    <name evidence="2" type="ORF">Slati_0488800</name>
</gene>
<reference evidence="2" key="1">
    <citation type="submission" date="2020-06" db="EMBL/GenBank/DDBJ databases">
        <authorList>
            <person name="Li T."/>
            <person name="Hu X."/>
            <person name="Zhang T."/>
            <person name="Song X."/>
            <person name="Zhang H."/>
            <person name="Dai N."/>
            <person name="Sheng W."/>
            <person name="Hou X."/>
            <person name="Wei L."/>
        </authorList>
    </citation>
    <scope>NUCLEOTIDE SEQUENCE</scope>
    <source>
        <strain evidence="2">KEN1</strain>
        <tissue evidence="2">Leaf</tissue>
    </source>
</reference>
<evidence type="ECO:0000313" key="2">
    <source>
        <dbReference type="EMBL" id="KAL0458616.1"/>
    </source>
</evidence>
<name>A0AAW2XXR2_9LAMI</name>
<organism evidence="2">
    <name type="scientific">Sesamum latifolium</name>
    <dbReference type="NCBI Taxonomy" id="2727402"/>
    <lineage>
        <taxon>Eukaryota</taxon>
        <taxon>Viridiplantae</taxon>
        <taxon>Streptophyta</taxon>
        <taxon>Embryophyta</taxon>
        <taxon>Tracheophyta</taxon>
        <taxon>Spermatophyta</taxon>
        <taxon>Magnoliopsida</taxon>
        <taxon>eudicotyledons</taxon>
        <taxon>Gunneridae</taxon>
        <taxon>Pentapetalae</taxon>
        <taxon>asterids</taxon>
        <taxon>lamiids</taxon>
        <taxon>Lamiales</taxon>
        <taxon>Pedaliaceae</taxon>
        <taxon>Sesamum</taxon>
    </lineage>
</organism>
<dbReference type="InterPro" id="IPR013103">
    <property type="entry name" value="RVT_2"/>
</dbReference>
<dbReference type="Pfam" id="PF07727">
    <property type="entry name" value="RVT_2"/>
    <property type="match status" value="1"/>
</dbReference>
<dbReference type="AlphaFoldDB" id="A0AAW2XXR2"/>
<dbReference type="EMBL" id="JACGWN010000002">
    <property type="protein sequence ID" value="KAL0458616.1"/>
    <property type="molecule type" value="Genomic_DNA"/>
</dbReference>
<comment type="caution">
    <text evidence="2">The sequence shown here is derived from an EMBL/GenBank/DDBJ whole genome shotgun (WGS) entry which is preliminary data.</text>
</comment>
<reference evidence="2" key="2">
    <citation type="journal article" date="2024" name="Plant">
        <title>Genomic evolution and insights into agronomic trait innovations of Sesamum species.</title>
        <authorList>
            <person name="Miao H."/>
            <person name="Wang L."/>
            <person name="Qu L."/>
            <person name="Liu H."/>
            <person name="Sun Y."/>
            <person name="Le M."/>
            <person name="Wang Q."/>
            <person name="Wei S."/>
            <person name="Zheng Y."/>
            <person name="Lin W."/>
            <person name="Duan Y."/>
            <person name="Cao H."/>
            <person name="Xiong S."/>
            <person name="Wang X."/>
            <person name="Wei L."/>
            <person name="Li C."/>
            <person name="Ma Q."/>
            <person name="Ju M."/>
            <person name="Zhao R."/>
            <person name="Li G."/>
            <person name="Mu C."/>
            <person name="Tian Q."/>
            <person name="Mei H."/>
            <person name="Zhang T."/>
            <person name="Gao T."/>
            <person name="Zhang H."/>
        </authorList>
    </citation>
    <scope>NUCLEOTIDE SEQUENCE</scope>
    <source>
        <strain evidence="2">KEN1</strain>
    </source>
</reference>
<feature type="domain" description="Reverse transcriptase Ty1/copia-type" evidence="1">
    <location>
        <begin position="11"/>
        <end position="172"/>
    </location>
</feature>
<evidence type="ECO:0000259" key="1">
    <source>
        <dbReference type="Pfam" id="PF07727"/>
    </source>
</evidence>
<proteinExistence type="predicted"/>
<accession>A0AAW2XXR2</accession>
<dbReference type="InterPro" id="IPR043502">
    <property type="entry name" value="DNA/RNA_pol_sf"/>
</dbReference>
<protein>
    <submittedName>
        <fullName evidence="2">Retrovirus-related Pol polyprotein from transposon RE1</fullName>
    </submittedName>
</protein>
<dbReference type="SUPFAM" id="SSF56672">
    <property type="entry name" value="DNA/RNA polymerases"/>
    <property type="match status" value="1"/>
</dbReference>
<sequence>MNAEIEALEHNKTWQLTPLLARKRPIGCKWVFKTKLKADGTVERYKAKLVAKGFNQVEGVDYTDSFSPVAKTVTVRVFLAFAAAKWPLHQLDVNNAFLHGHLDEDIYMTPPEGILSLYGLKQASRQWNVELTVKLKEFGFVQSAHDHYLFTWQTTSGLVVLLVYVDDILVTGPCLADI</sequence>